<keyword evidence="1" id="KW-0812">Transmembrane</keyword>
<reference evidence="2" key="1">
    <citation type="submission" date="2014-11" db="EMBL/GenBank/DDBJ databases">
        <authorList>
            <person name="Amaro Gonzalez C."/>
        </authorList>
    </citation>
    <scope>NUCLEOTIDE SEQUENCE</scope>
</reference>
<keyword evidence="1" id="KW-0472">Membrane</keyword>
<accession>A0A0E9X3P7</accession>
<dbReference type="EMBL" id="GBXM01012289">
    <property type="protein sequence ID" value="JAH96288.1"/>
    <property type="molecule type" value="Transcribed_RNA"/>
</dbReference>
<organism evidence="2">
    <name type="scientific">Anguilla anguilla</name>
    <name type="common">European freshwater eel</name>
    <name type="synonym">Muraena anguilla</name>
    <dbReference type="NCBI Taxonomy" id="7936"/>
    <lineage>
        <taxon>Eukaryota</taxon>
        <taxon>Metazoa</taxon>
        <taxon>Chordata</taxon>
        <taxon>Craniata</taxon>
        <taxon>Vertebrata</taxon>
        <taxon>Euteleostomi</taxon>
        <taxon>Actinopterygii</taxon>
        <taxon>Neopterygii</taxon>
        <taxon>Teleostei</taxon>
        <taxon>Anguilliformes</taxon>
        <taxon>Anguillidae</taxon>
        <taxon>Anguilla</taxon>
    </lineage>
</organism>
<evidence type="ECO:0000313" key="2">
    <source>
        <dbReference type="EMBL" id="JAH96288.1"/>
    </source>
</evidence>
<evidence type="ECO:0000256" key="1">
    <source>
        <dbReference type="SAM" id="Phobius"/>
    </source>
</evidence>
<name>A0A0E9X3P7_ANGAN</name>
<proteinExistence type="predicted"/>
<feature type="transmembrane region" description="Helical" evidence="1">
    <location>
        <begin position="30"/>
        <end position="52"/>
    </location>
</feature>
<keyword evidence="1" id="KW-1133">Transmembrane helix</keyword>
<dbReference type="AlphaFoldDB" id="A0A0E9X3P7"/>
<reference evidence="2" key="2">
    <citation type="journal article" date="2015" name="Fish Shellfish Immunol.">
        <title>Early steps in the European eel (Anguilla anguilla)-Vibrio vulnificus interaction in the gills: Role of the RtxA13 toxin.</title>
        <authorList>
            <person name="Callol A."/>
            <person name="Pajuelo D."/>
            <person name="Ebbesson L."/>
            <person name="Teles M."/>
            <person name="MacKenzie S."/>
            <person name="Amaro C."/>
        </authorList>
    </citation>
    <scope>NUCLEOTIDE SEQUENCE</scope>
</reference>
<sequence length="53" mass="6221">MNRDVASLQDQGTVMVSAWHSRRVRPLHRFSLLHCHNINFLLFLLLLIILLVI</sequence>
<protein>
    <submittedName>
        <fullName evidence="2">Uncharacterized protein</fullName>
    </submittedName>
</protein>